<proteinExistence type="inferred from homology"/>
<gene>
    <name evidence="4" type="ORF">SLS60_004286</name>
</gene>
<protein>
    <recommendedName>
        <fullName evidence="3">NmrA-like domain-containing protein</fullName>
    </recommendedName>
</protein>
<feature type="domain" description="NmrA-like" evidence="3">
    <location>
        <begin position="3"/>
        <end position="282"/>
    </location>
</feature>
<dbReference type="Proteomes" id="UP001521785">
    <property type="component" value="Unassembled WGS sequence"/>
</dbReference>
<dbReference type="InterPro" id="IPR036291">
    <property type="entry name" value="NAD(P)-bd_dom_sf"/>
</dbReference>
<evidence type="ECO:0000256" key="2">
    <source>
        <dbReference type="ARBA" id="ARBA00022857"/>
    </source>
</evidence>
<dbReference type="SUPFAM" id="SSF51735">
    <property type="entry name" value="NAD(P)-binding Rossmann-fold domains"/>
    <property type="match status" value="1"/>
</dbReference>
<comment type="similarity">
    <text evidence="1">Belongs to the NmrA-type oxidoreductase family.</text>
</comment>
<reference evidence="4 5" key="1">
    <citation type="submission" date="2024-02" db="EMBL/GenBank/DDBJ databases">
        <title>De novo assembly and annotation of 12 fungi associated with fruit tree decline syndrome in Ontario, Canada.</title>
        <authorList>
            <person name="Sulman M."/>
            <person name="Ellouze W."/>
            <person name="Ilyukhin E."/>
        </authorList>
    </citation>
    <scope>NUCLEOTIDE SEQUENCE [LARGE SCALE GENOMIC DNA]</scope>
    <source>
        <strain evidence="4 5">M42-189</strain>
    </source>
</reference>
<evidence type="ECO:0000256" key="1">
    <source>
        <dbReference type="ARBA" id="ARBA00006328"/>
    </source>
</evidence>
<dbReference type="EMBL" id="JAKJXO020000005">
    <property type="protein sequence ID" value="KAL1604746.1"/>
    <property type="molecule type" value="Genomic_DNA"/>
</dbReference>
<evidence type="ECO:0000259" key="3">
    <source>
        <dbReference type="Pfam" id="PF05368"/>
    </source>
</evidence>
<comment type="caution">
    <text evidence="4">The sequence shown here is derived from an EMBL/GenBank/DDBJ whole genome shotgun (WGS) entry which is preliminary data.</text>
</comment>
<evidence type="ECO:0000313" key="4">
    <source>
        <dbReference type="EMBL" id="KAL1604746.1"/>
    </source>
</evidence>
<keyword evidence="2" id="KW-0521">NADP</keyword>
<dbReference type="Gene3D" id="3.40.50.720">
    <property type="entry name" value="NAD(P)-binding Rossmann-like Domain"/>
    <property type="match status" value="1"/>
</dbReference>
<dbReference type="PANTHER" id="PTHR42748">
    <property type="entry name" value="NITROGEN METABOLITE REPRESSION PROTEIN NMRA FAMILY MEMBER"/>
    <property type="match status" value="1"/>
</dbReference>
<accession>A0ABR3RJX3</accession>
<organism evidence="4 5">
    <name type="scientific">Paraconiothyrium brasiliense</name>
    <dbReference type="NCBI Taxonomy" id="300254"/>
    <lineage>
        <taxon>Eukaryota</taxon>
        <taxon>Fungi</taxon>
        <taxon>Dikarya</taxon>
        <taxon>Ascomycota</taxon>
        <taxon>Pezizomycotina</taxon>
        <taxon>Dothideomycetes</taxon>
        <taxon>Pleosporomycetidae</taxon>
        <taxon>Pleosporales</taxon>
        <taxon>Massarineae</taxon>
        <taxon>Didymosphaeriaceae</taxon>
        <taxon>Paraconiothyrium</taxon>
    </lineage>
</organism>
<evidence type="ECO:0000313" key="5">
    <source>
        <dbReference type="Proteomes" id="UP001521785"/>
    </source>
</evidence>
<keyword evidence="5" id="KW-1185">Reference proteome</keyword>
<sequence>MTTRAVLITGATGKQGGSVVNALLKANSDLQILALTRNAQSSAAQRLAQKSPQIKLITGNLDEIEEAFKTARAATQLPIWGVFSVQWQVPMGGGQNAQSEERQGKALIDVSLRNGVKHFVYSSVDRGGSRSDRDPTNIPHFISKHNIEQHLFSKAEGSSMDYTVLRPVAFFENLMPNFIGKVFSTSWEATLRKDQKLQLIATSDIGFFAAEAFLKPEEYKQKRLSIAGDELTYDEFKGIFEQKTGQKLPTTYRFISAAINAMVKEMGYMFKWFRDVGYGADIPSLKRLNPELKDFKTWLDTESSWKTG</sequence>
<dbReference type="PANTHER" id="PTHR42748:SF7">
    <property type="entry name" value="NMRA LIKE REDOX SENSOR 1-RELATED"/>
    <property type="match status" value="1"/>
</dbReference>
<dbReference type="Pfam" id="PF05368">
    <property type="entry name" value="NmrA"/>
    <property type="match status" value="1"/>
</dbReference>
<dbReference type="Gene3D" id="3.90.25.10">
    <property type="entry name" value="UDP-galactose 4-epimerase, domain 1"/>
    <property type="match status" value="1"/>
</dbReference>
<dbReference type="InterPro" id="IPR008030">
    <property type="entry name" value="NmrA-like"/>
</dbReference>
<dbReference type="InterPro" id="IPR051164">
    <property type="entry name" value="NmrA-like_oxidored"/>
</dbReference>
<name>A0ABR3RJX3_9PLEO</name>